<name>A0A369YGS6_9PAST</name>
<gene>
    <name evidence="2" type="ORF">DPV84_01805</name>
    <name evidence="1" type="ORF">DPV93_02055</name>
</gene>
<evidence type="ECO:0000313" key="2">
    <source>
        <dbReference type="EMBL" id="RDF12958.1"/>
    </source>
</evidence>
<dbReference type="EMBL" id="QEQG01000001">
    <property type="protein sequence ID" value="RDF12958.1"/>
    <property type="molecule type" value="Genomic_DNA"/>
</dbReference>
<accession>A0A369YGS6</accession>
<comment type="caution">
    <text evidence="1">The sequence shown here is derived from an EMBL/GenBank/DDBJ whole genome shotgun (WGS) entry which is preliminary data.</text>
</comment>
<evidence type="ECO:0000313" key="1">
    <source>
        <dbReference type="EMBL" id="RDE73962.1"/>
    </source>
</evidence>
<protein>
    <submittedName>
        <fullName evidence="1">DUF2547 family protein</fullName>
    </submittedName>
</protein>
<dbReference type="Proteomes" id="UP000253872">
    <property type="component" value="Unassembled WGS sequence"/>
</dbReference>
<proteinExistence type="predicted"/>
<dbReference type="InterPro" id="IPR020508">
    <property type="entry name" value="SecM_small"/>
</dbReference>
<dbReference type="AlphaFoldDB" id="A0A369YGS6"/>
<sequence>MSLFQQFQKAPFLSQFLLGILAIFSLPSIQVSHVENERTAISQHLNYDEVKEIIQETKSAFLAERTTLEIAEPQQAVVFAEIFAFSYQFDGNDAHPIRAGPQFS</sequence>
<evidence type="ECO:0000313" key="3">
    <source>
        <dbReference type="Proteomes" id="UP000253872"/>
    </source>
</evidence>
<dbReference type="EMBL" id="QEPN01000001">
    <property type="protein sequence ID" value="RDE73962.1"/>
    <property type="molecule type" value="Genomic_DNA"/>
</dbReference>
<evidence type="ECO:0000313" key="4">
    <source>
        <dbReference type="Proteomes" id="UP000253950"/>
    </source>
</evidence>
<dbReference type="STRING" id="1035839.GCA_000238795_01673"/>
<dbReference type="Proteomes" id="UP000253950">
    <property type="component" value="Unassembled WGS sequence"/>
</dbReference>
<dbReference type="NCBIfam" id="NF038363">
    <property type="entry name" value="SecM_small"/>
    <property type="match status" value="1"/>
</dbReference>
<dbReference type="RefSeq" id="WP_007524398.1">
    <property type="nucleotide sequence ID" value="NZ_CAURJL010000016.1"/>
</dbReference>
<dbReference type="Pfam" id="PF10818">
    <property type="entry name" value="SecM_small"/>
    <property type="match status" value="1"/>
</dbReference>
<keyword evidence="4" id="KW-1185">Reference proteome</keyword>
<organism evidence="1 3">
    <name type="scientific">Haemophilus sputorum</name>
    <dbReference type="NCBI Taxonomy" id="1078480"/>
    <lineage>
        <taxon>Bacteria</taxon>
        <taxon>Pseudomonadati</taxon>
        <taxon>Pseudomonadota</taxon>
        <taxon>Gammaproteobacteria</taxon>
        <taxon>Pasteurellales</taxon>
        <taxon>Pasteurellaceae</taxon>
        <taxon>Haemophilus</taxon>
    </lineage>
</organism>
<reference evidence="3 4" key="1">
    <citation type="submission" date="2018-05" db="EMBL/GenBank/DDBJ databases">
        <title>Draft Genome Sequences for a Diverse set of 7 Haemophilus Species.</title>
        <authorList>
            <person name="Nichols M."/>
            <person name="Topaz N."/>
            <person name="Wang X."/>
            <person name="Wang X."/>
            <person name="Boxrud D."/>
        </authorList>
    </citation>
    <scope>NUCLEOTIDE SEQUENCE [LARGE SCALE GENOMIC DNA]</scope>
    <source>
        <strain evidence="1 3">C2002001239</strain>
        <strain evidence="2 4">C2015005473</strain>
    </source>
</reference>